<dbReference type="PRINTS" id="PR00926">
    <property type="entry name" value="MITOCARRIER"/>
</dbReference>
<evidence type="ECO:0000256" key="15">
    <source>
        <dbReference type="SAM" id="MobiDB-lite"/>
    </source>
</evidence>
<dbReference type="Gene3D" id="1.50.40.10">
    <property type="entry name" value="Mitochondrial carrier domain"/>
    <property type="match status" value="1"/>
</dbReference>
<dbReference type="GO" id="GO:0005315">
    <property type="term" value="F:phosphate transmembrane transporter activity"/>
    <property type="evidence" value="ECO:0007669"/>
    <property type="project" value="InterPro"/>
</dbReference>
<keyword evidence="7" id="KW-0809">Transit peptide</keyword>
<keyword evidence="9" id="KW-0496">Mitochondrion</keyword>
<dbReference type="GO" id="GO:1990547">
    <property type="term" value="P:mitochondrial phosphate ion transmembrane transport"/>
    <property type="evidence" value="ECO:0007669"/>
    <property type="project" value="InterPro"/>
</dbReference>
<keyword evidence="3 14" id="KW-0813">Transport</keyword>
<comment type="function">
    <text evidence="12">Transport of phosphate groups from the cytosol to the mitochondrial matrix.</text>
</comment>
<evidence type="ECO:0000256" key="10">
    <source>
        <dbReference type="ARBA" id="ARBA00023136"/>
    </source>
</evidence>
<protein>
    <recommendedName>
        <fullName evidence="11">Phosphate carrier protein, mitochondrial</fullName>
    </recommendedName>
</protein>
<evidence type="ECO:0000256" key="13">
    <source>
        <dbReference type="PROSITE-ProRule" id="PRU00282"/>
    </source>
</evidence>
<dbReference type="AlphaFoldDB" id="A0A443SFW5"/>
<accession>A0A443SFW5</accession>
<dbReference type="GO" id="GO:0005743">
    <property type="term" value="C:mitochondrial inner membrane"/>
    <property type="evidence" value="ECO:0007669"/>
    <property type="project" value="UniProtKB-SubCell"/>
</dbReference>
<dbReference type="InterPro" id="IPR002067">
    <property type="entry name" value="MCP"/>
</dbReference>
<dbReference type="PANTHER" id="PTHR45671">
    <property type="entry name" value="SOLUTE CARRIER FAMILY 25 (MITOCHONDRIAL CARRIER PHOSPHATE CARRIER), MEMBER 3, LIKE-RELATED-RELATED"/>
    <property type="match status" value="1"/>
</dbReference>
<dbReference type="FunFam" id="1.50.40.10:FF:000005">
    <property type="entry name" value="Mitochondrial phosphate carrier protein 2"/>
    <property type="match status" value="1"/>
</dbReference>
<feature type="repeat" description="Solcar" evidence="13">
    <location>
        <begin position="172"/>
        <end position="256"/>
    </location>
</feature>
<feature type="non-terminal residue" evidence="16">
    <location>
        <position position="1"/>
    </location>
</feature>
<dbReference type="InterPro" id="IPR018108">
    <property type="entry name" value="MCP_transmembrane"/>
</dbReference>
<dbReference type="OrthoDB" id="427452at2759"/>
<reference evidence="16 17" key="1">
    <citation type="journal article" date="2018" name="Gigascience">
        <title>Genomes of trombidid mites reveal novel predicted allergens and laterally-transferred genes associated with secondary metabolism.</title>
        <authorList>
            <person name="Dong X."/>
            <person name="Chaisiri K."/>
            <person name="Xia D."/>
            <person name="Armstrong S.D."/>
            <person name="Fang Y."/>
            <person name="Donnelly M.J."/>
            <person name="Kadowaki T."/>
            <person name="McGarry J.W."/>
            <person name="Darby A.C."/>
            <person name="Makepeace B.L."/>
        </authorList>
    </citation>
    <scope>NUCLEOTIDE SEQUENCE [LARGE SCALE GENOMIC DNA]</scope>
    <source>
        <strain evidence="16">UoL-UT</strain>
    </source>
</reference>
<evidence type="ECO:0000313" key="16">
    <source>
        <dbReference type="EMBL" id="RWS26406.1"/>
    </source>
</evidence>
<keyword evidence="5" id="KW-0677">Repeat</keyword>
<dbReference type="InterPro" id="IPR023395">
    <property type="entry name" value="MCP_dom_sf"/>
</dbReference>
<evidence type="ECO:0000256" key="6">
    <source>
        <dbReference type="ARBA" id="ARBA00022792"/>
    </source>
</evidence>
<name>A0A443SFW5_9ACAR</name>
<keyword evidence="8" id="KW-1133">Transmembrane helix</keyword>
<comment type="subcellular location">
    <subcellularLocation>
        <location evidence="1">Mitochondrion inner membrane</location>
        <topology evidence="1">Multi-pass membrane protein</topology>
    </subcellularLocation>
</comment>
<evidence type="ECO:0000256" key="9">
    <source>
        <dbReference type="ARBA" id="ARBA00023128"/>
    </source>
</evidence>
<keyword evidence="10 13" id="KW-0472">Membrane</keyword>
<dbReference type="Pfam" id="PF00153">
    <property type="entry name" value="Mito_carr"/>
    <property type="match status" value="3"/>
</dbReference>
<keyword evidence="6" id="KW-0999">Mitochondrion inner membrane</keyword>
<feature type="repeat" description="Solcar" evidence="13">
    <location>
        <begin position="75"/>
        <end position="159"/>
    </location>
</feature>
<evidence type="ECO:0000256" key="11">
    <source>
        <dbReference type="ARBA" id="ARBA00024240"/>
    </source>
</evidence>
<evidence type="ECO:0000256" key="3">
    <source>
        <dbReference type="ARBA" id="ARBA00022448"/>
    </source>
</evidence>
<dbReference type="EMBL" id="NCKV01002789">
    <property type="protein sequence ID" value="RWS26406.1"/>
    <property type="molecule type" value="Genomic_DNA"/>
</dbReference>
<evidence type="ECO:0000256" key="5">
    <source>
        <dbReference type="ARBA" id="ARBA00022737"/>
    </source>
</evidence>
<feature type="region of interest" description="Disordered" evidence="15">
    <location>
        <begin position="356"/>
        <end position="375"/>
    </location>
</feature>
<evidence type="ECO:0000256" key="1">
    <source>
        <dbReference type="ARBA" id="ARBA00004448"/>
    </source>
</evidence>
<feature type="repeat" description="Solcar" evidence="13">
    <location>
        <begin position="273"/>
        <end position="351"/>
    </location>
</feature>
<gene>
    <name evidence="16" type="ORF">B4U80_11312</name>
</gene>
<dbReference type="SUPFAM" id="SSF103506">
    <property type="entry name" value="Mitochondrial carrier"/>
    <property type="match status" value="1"/>
</dbReference>
<dbReference type="STRING" id="299467.A0A443SFW5"/>
<comment type="similarity">
    <text evidence="2 14">Belongs to the mitochondrial carrier (TC 2.A.29) family.</text>
</comment>
<evidence type="ECO:0000256" key="4">
    <source>
        <dbReference type="ARBA" id="ARBA00022692"/>
    </source>
</evidence>
<keyword evidence="17" id="KW-1185">Reference proteome</keyword>
<dbReference type="InterPro" id="IPR044677">
    <property type="entry name" value="SLC25A3/Pic2/Mir1-like"/>
</dbReference>
<sequence>CFLPVPSLTHLFSRNTFLKMFDSLLEVARKSPFVTPFSVAYCDTKAVEMKKPVVELVKGSPKPTEQFSCEYGSMKFYALCGFGGVLSCGITHTAIVPLDLVKCRIQTNPEKYKNIMTGFRVSIKEEGMRGLGRGWAPTLIGYSMQGLGKFGFYELFKILYSGLLGDEISYLWRTSLYLAASASAEFFADIALCPMEACKVRIQTQPGCSPYLRVVAPQIMREEGLMGFYKGISPLWMRQIPYTMMKFACFERTVEALYKYVTPRPREKCSKGEQLVVTFTAGYIAGVFCAIVSHPADTVVSKLNQDKGSTAVECVKKLGFAGLWKGLAPRIIMIGTLTALQWFIYDAVKVAMGIPRPPPPEMPESLKKKLAQQQK</sequence>
<evidence type="ECO:0000256" key="12">
    <source>
        <dbReference type="ARBA" id="ARBA00054508"/>
    </source>
</evidence>
<evidence type="ECO:0000256" key="14">
    <source>
        <dbReference type="RuleBase" id="RU000488"/>
    </source>
</evidence>
<dbReference type="PROSITE" id="PS50920">
    <property type="entry name" value="SOLCAR"/>
    <property type="match status" value="3"/>
</dbReference>
<comment type="caution">
    <text evidence="16">The sequence shown here is derived from an EMBL/GenBank/DDBJ whole genome shotgun (WGS) entry which is preliminary data.</text>
</comment>
<proteinExistence type="inferred from homology"/>
<dbReference type="VEuPathDB" id="VectorBase:LDEU005633"/>
<dbReference type="Proteomes" id="UP000288716">
    <property type="component" value="Unassembled WGS sequence"/>
</dbReference>
<keyword evidence="4 13" id="KW-0812">Transmembrane</keyword>
<evidence type="ECO:0000256" key="2">
    <source>
        <dbReference type="ARBA" id="ARBA00006375"/>
    </source>
</evidence>
<evidence type="ECO:0000256" key="8">
    <source>
        <dbReference type="ARBA" id="ARBA00022989"/>
    </source>
</evidence>
<organism evidence="16 17">
    <name type="scientific">Leptotrombidium deliense</name>
    <dbReference type="NCBI Taxonomy" id="299467"/>
    <lineage>
        <taxon>Eukaryota</taxon>
        <taxon>Metazoa</taxon>
        <taxon>Ecdysozoa</taxon>
        <taxon>Arthropoda</taxon>
        <taxon>Chelicerata</taxon>
        <taxon>Arachnida</taxon>
        <taxon>Acari</taxon>
        <taxon>Acariformes</taxon>
        <taxon>Trombidiformes</taxon>
        <taxon>Prostigmata</taxon>
        <taxon>Anystina</taxon>
        <taxon>Parasitengona</taxon>
        <taxon>Trombiculoidea</taxon>
        <taxon>Trombiculidae</taxon>
        <taxon>Leptotrombidium</taxon>
    </lineage>
</organism>
<evidence type="ECO:0000313" key="17">
    <source>
        <dbReference type="Proteomes" id="UP000288716"/>
    </source>
</evidence>
<evidence type="ECO:0000256" key="7">
    <source>
        <dbReference type="ARBA" id="ARBA00022946"/>
    </source>
</evidence>
<dbReference type="PANTHER" id="PTHR45671:SF10">
    <property type="entry name" value="SOLUTE CARRIER FAMILY 25 MEMBER 3"/>
    <property type="match status" value="1"/>
</dbReference>